<dbReference type="AlphaFoldDB" id="A0A6I8PIY1"/>
<dbReference type="InterPro" id="IPR029374">
    <property type="entry name" value="TMEM156"/>
</dbReference>
<reference evidence="3 4" key="1">
    <citation type="journal article" date="2008" name="Nature">
        <title>Genome analysis of the platypus reveals unique signatures of evolution.</title>
        <authorList>
            <person name="Warren W.C."/>
            <person name="Hillier L.W."/>
            <person name="Marshall Graves J.A."/>
            <person name="Birney E."/>
            <person name="Ponting C.P."/>
            <person name="Grutzner F."/>
            <person name="Belov K."/>
            <person name="Miller W."/>
            <person name="Clarke L."/>
            <person name="Chinwalla A.T."/>
            <person name="Yang S.P."/>
            <person name="Heger A."/>
            <person name="Locke D.P."/>
            <person name="Miethke P."/>
            <person name="Waters P.D."/>
            <person name="Veyrunes F."/>
            <person name="Fulton L."/>
            <person name="Fulton B."/>
            <person name="Graves T."/>
            <person name="Wallis J."/>
            <person name="Puente X.S."/>
            <person name="Lopez-Otin C."/>
            <person name="Ordonez G.R."/>
            <person name="Eichler E.E."/>
            <person name="Chen L."/>
            <person name="Cheng Z."/>
            <person name="Deakin J.E."/>
            <person name="Alsop A."/>
            <person name="Thompson K."/>
            <person name="Kirby P."/>
            <person name="Papenfuss A.T."/>
            <person name="Wakefield M.J."/>
            <person name="Olender T."/>
            <person name="Lancet D."/>
            <person name="Huttley G.A."/>
            <person name="Smit A.F."/>
            <person name="Pask A."/>
            <person name="Temple-Smith P."/>
            <person name="Batzer M.A."/>
            <person name="Walker J.A."/>
            <person name="Konkel M.K."/>
            <person name="Harris R.S."/>
            <person name="Whittington C.M."/>
            <person name="Wong E.S."/>
            <person name="Gemmell N.J."/>
            <person name="Buschiazzo E."/>
            <person name="Vargas Jentzsch I.M."/>
            <person name="Merkel A."/>
            <person name="Schmitz J."/>
            <person name="Zemann A."/>
            <person name="Churakov G."/>
            <person name="Kriegs J.O."/>
            <person name="Brosius J."/>
            <person name="Murchison E.P."/>
            <person name="Sachidanandam R."/>
            <person name="Smith C."/>
            <person name="Hannon G.J."/>
            <person name="Tsend-Ayush E."/>
            <person name="McMillan D."/>
            <person name="Attenborough R."/>
            <person name="Rens W."/>
            <person name="Ferguson-Smith M."/>
            <person name="Lefevre C.M."/>
            <person name="Sharp J.A."/>
            <person name="Nicholas K.R."/>
            <person name="Ray D.A."/>
            <person name="Kube M."/>
            <person name="Reinhardt R."/>
            <person name="Pringle T.H."/>
            <person name="Taylor J."/>
            <person name="Jones R.C."/>
            <person name="Nixon B."/>
            <person name="Dacheux J.L."/>
            <person name="Niwa H."/>
            <person name="Sekita Y."/>
            <person name="Huang X."/>
            <person name="Stark A."/>
            <person name="Kheradpour P."/>
            <person name="Kellis M."/>
            <person name="Flicek P."/>
            <person name="Chen Y."/>
            <person name="Webber C."/>
            <person name="Hardison R."/>
            <person name="Nelson J."/>
            <person name="Hallsworth-Pepin K."/>
            <person name="Delehaunty K."/>
            <person name="Markovic C."/>
            <person name="Minx P."/>
            <person name="Feng Y."/>
            <person name="Kremitzki C."/>
            <person name="Mitreva M."/>
            <person name="Glasscock J."/>
            <person name="Wylie T."/>
            <person name="Wohldmann P."/>
            <person name="Thiru P."/>
            <person name="Nhan M.N."/>
            <person name="Pohl C.S."/>
            <person name="Smith S.M."/>
            <person name="Hou S."/>
            <person name="Nefedov M."/>
            <person name="de Jong P.J."/>
            <person name="Renfree M.B."/>
            <person name="Mardis E.R."/>
            <person name="Wilson R.K."/>
        </authorList>
    </citation>
    <scope>NUCLEOTIDE SEQUENCE [LARGE SCALE GENOMIC DNA]</scope>
    <source>
        <strain evidence="3 4">Glennie</strain>
    </source>
</reference>
<name>A0A6I8PIY1_ORNAN</name>
<dbReference type="Pfam" id="PF15106">
    <property type="entry name" value="TMEM156"/>
    <property type="match status" value="1"/>
</dbReference>
<reference evidence="3" key="2">
    <citation type="submission" date="2025-08" db="UniProtKB">
        <authorList>
            <consortium name="Ensembl"/>
        </authorList>
    </citation>
    <scope>IDENTIFICATION</scope>
    <source>
        <strain evidence="3">Glennie</strain>
    </source>
</reference>
<dbReference type="Bgee" id="ENSOANG00000010321">
    <property type="expression patterns" value="Expressed in ovary"/>
</dbReference>
<keyword evidence="2" id="KW-1133">Transmembrane helix</keyword>
<reference evidence="3" key="3">
    <citation type="submission" date="2025-09" db="UniProtKB">
        <authorList>
            <consortium name="Ensembl"/>
        </authorList>
    </citation>
    <scope>IDENTIFICATION</scope>
    <source>
        <strain evidence="3">Glennie</strain>
    </source>
</reference>
<accession>A0A6I8PIY1</accession>
<evidence type="ECO:0000313" key="3">
    <source>
        <dbReference type="Ensembl" id="ENSOANP00000052406.1"/>
    </source>
</evidence>
<dbReference type="OMA" id="TSEFKMC"/>
<sequence>MTKTVLLKLLVTIMVMFILILPEYFQSLEGPIVALSCSDSCALNNSPPSLSSFNISFPRLLEWGMGNQTVVLEIFINRSSWSTSALACQVAPRPSPACPSCLLCDSSGPGGRGRALTSPAAVGSVSLKAKGEGLPSCEQYNVPVGLAEEGPEDPRPRCRVEIWMRSAAFRRKELAQGSEGDLSCSGMGHLDSCRQISLQLQMGGSTLPGKITLYLLVLLVCVVLVIIVIYKVFQGNQKGCPRPRSAGYAAPKARRESDSVEQGELHGRILSETDRQHPTAFTPARDTLPPILELEAYPAGSPETVNES</sequence>
<evidence type="ECO:0000256" key="2">
    <source>
        <dbReference type="SAM" id="Phobius"/>
    </source>
</evidence>
<feature type="transmembrane region" description="Helical" evidence="2">
    <location>
        <begin position="211"/>
        <end position="233"/>
    </location>
</feature>
<feature type="transmembrane region" description="Helical" evidence="2">
    <location>
        <begin position="6"/>
        <end position="25"/>
    </location>
</feature>
<dbReference type="InParanoid" id="A0A6I8PIY1"/>
<dbReference type="Ensembl" id="ENSOANT00000065229.1">
    <property type="protein sequence ID" value="ENSOANP00000052406.1"/>
    <property type="gene ID" value="ENSOANG00000010321.2"/>
</dbReference>
<dbReference type="PANTHER" id="PTHR14788:SF5">
    <property type="entry name" value="TRANSMEMBRANE PROTEIN 156"/>
    <property type="match status" value="1"/>
</dbReference>
<feature type="compositionally biased region" description="Basic and acidic residues" evidence="1">
    <location>
        <begin position="253"/>
        <end position="277"/>
    </location>
</feature>
<feature type="region of interest" description="Disordered" evidence="1">
    <location>
        <begin position="239"/>
        <end position="289"/>
    </location>
</feature>
<dbReference type="FunCoup" id="A0A6I8PIY1">
    <property type="interactions" value="29"/>
</dbReference>
<evidence type="ECO:0000313" key="4">
    <source>
        <dbReference type="Proteomes" id="UP000002279"/>
    </source>
</evidence>
<keyword evidence="2" id="KW-0812">Transmembrane</keyword>
<keyword evidence="2" id="KW-0472">Membrane</keyword>
<evidence type="ECO:0000256" key="1">
    <source>
        <dbReference type="SAM" id="MobiDB-lite"/>
    </source>
</evidence>
<organism evidence="3 4">
    <name type="scientific">Ornithorhynchus anatinus</name>
    <name type="common">Duckbill platypus</name>
    <dbReference type="NCBI Taxonomy" id="9258"/>
    <lineage>
        <taxon>Eukaryota</taxon>
        <taxon>Metazoa</taxon>
        <taxon>Chordata</taxon>
        <taxon>Craniata</taxon>
        <taxon>Vertebrata</taxon>
        <taxon>Euteleostomi</taxon>
        <taxon>Mammalia</taxon>
        <taxon>Monotremata</taxon>
        <taxon>Ornithorhynchidae</taxon>
        <taxon>Ornithorhynchus</taxon>
    </lineage>
</organism>
<dbReference type="GeneTree" id="ENSGT00390000017929"/>
<proteinExistence type="predicted"/>
<dbReference type="PANTHER" id="PTHR14788">
    <property type="entry name" value="TRANSMEMBRANE PROTEIN 156"/>
    <property type="match status" value="1"/>
</dbReference>
<protein>
    <submittedName>
        <fullName evidence="3">Transmembrane protein 156</fullName>
    </submittedName>
</protein>
<dbReference type="Proteomes" id="UP000002279">
    <property type="component" value="Chromosome 18"/>
</dbReference>
<keyword evidence="4" id="KW-1185">Reference proteome</keyword>